<evidence type="ECO:0000313" key="1">
    <source>
        <dbReference type="EMBL" id="MCQ4815250.1"/>
    </source>
</evidence>
<dbReference type="PROSITE" id="PS51365">
    <property type="entry name" value="RENAL_DIPEPTIDASE_2"/>
    <property type="match status" value="1"/>
</dbReference>
<dbReference type="Gene3D" id="3.20.20.140">
    <property type="entry name" value="Metal-dependent hydrolases"/>
    <property type="match status" value="1"/>
</dbReference>
<sequence length="333" mass="35483">MMKTKIVLDAHFDMLLDVLTLRRRGGHAVMEERFLPGLRAAGVNAVVCSVFILDELVPEGALRNALDQISALRADLEESSSFALCRSAGECRAAAADGKVALFLSLEGAEPIGRDILLLRVFYELGVRLLGLAWSRRNYACDGVSFAAAPPVSSQGSLTDFGRELAAEACRLGMVIDVSHLNDAGFREIADVMKVPFIASHSNCRSLASSPRNLADWQLASLAAAGGVAGMNAYGPFAADDPSARTPEALLAHLDYIVSHCGAGHAGMGLDLCACLLSVNAGYIDEGDTDLFKDHADAGERFIKAVRGRYGEGEADGILGENFMRVFERVMGC</sequence>
<dbReference type="InterPro" id="IPR008257">
    <property type="entry name" value="Pept_M19"/>
</dbReference>
<organism evidence="1 2">
    <name type="scientific">Cloacibacillus evryensis</name>
    <dbReference type="NCBI Taxonomy" id="508460"/>
    <lineage>
        <taxon>Bacteria</taxon>
        <taxon>Thermotogati</taxon>
        <taxon>Synergistota</taxon>
        <taxon>Synergistia</taxon>
        <taxon>Synergistales</taxon>
        <taxon>Synergistaceae</taxon>
        <taxon>Cloacibacillus</taxon>
    </lineage>
</organism>
<keyword evidence="2" id="KW-1185">Reference proteome</keyword>
<dbReference type="Proteomes" id="UP001205919">
    <property type="component" value="Unassembled WGS sequence"/>
</dbReference>
<dbReference type="Pfam" id="PF01244">
    <property type="entry name" value="Peptidase_M19"/>
    <property type="match status" value="1"/>
</dbReference>
<dbReference type="InterPro" id="IPR032466">
    <property type="entry name" value="Metal_Hydrolase"/>
</dbReference>
<gene>
    <name evidence="1" type="ORF">NE630_12485</name>
</gene>
<dbReference type="SUPFAM" id="SSF51556">
    <property type="entry name" value="Metallo-dependent hydrolases"/>
    <property type="match status" value="1"/>
</dbReference>
<dbReference type="GO" id="GO:0006508">
    <property type="term" value="P:proteolysis"/>
    <property type="evidence" value="ECO:0007669"/>
    <property type="project" value="InterPro"/>
</dbReference>
<protein>
    <submittedName>
        <fullName evidence="1">Dipeptidase</fullName>
    </submittedName>
</protein>
<dbReference type="EMBL" id="JANFYT010000030">
    <property type="protein sequence ID" value="MCQ4815250.1"/>
    <property type="molecule type" value="Genomic_DNA"/>
</dbReference>
<evidence type="ECO:0000313" key="2">
    <source>
        <dbReference type="Proteomes" id="UP001205919"/>
    </source>
</evidence>
<dbReference type="GO" id="GO:0070573">
    <property type="term" value="F:metallodipeptidase activity"/>
    <property type="evidence" value="ECO:0007669"/>
    <property type="project" value="InterPro"/>
</dbReference>
<dbReference type="PANTHER" id="PTHR10443:SF12">
    <property type="entry name" value="DIPEPTIDASE"/>
    <property type="match status" value="1"/>
</dbReference>
<comment type="caution">
    <text evidence="1">The sequence shown here is derived from an EMBL/GenBank/DDBJ whole genome shotgun (WGS) entry which is preliminary data.</text>
</comment>
<dbReference type="InterPro" id="IPR000180">
    <property type="entry name" value="Dipep_AS"/>
</dbReference>
<dbReference type="RefSeq" id="WP_008713371.1">
    <property type="nucleotide sequence ID" value="NZ_CABKQM010000008.1"/>
</dbReference>
<dbReference type="PROSITE" id="PS00869">
    <property type="entry name" value="RENAL_DIPEPTIDASE_1"/>
    <property type="match status" value="1"/>
</dbReference>
<name>A0AAW5K372_9BACT</name>
<dbReference type="AlphaFoldDB" id="A0AAW5K372"/>
<dbReference type="PANTHER" id="PTHR10443">
    <property type="entry name" value="MICROSOMAL DIPEPTIDASE"/>
    <property type="match status" value="1"/>
</dbReference>
<accession>A0AAW5K372</accession>
<reference evidence="1 2" key="1">
    <citation type="submission" date="2022-06" db="EMBL/GenBank/DDBJ databases">
        <title>Isolation of gut microbiota from human fecal samples.</title>
        <authorList>
            <person name="Pamer E.G."/>
            <person name="Barat B."/>
            <person name="Waligurski E."/>
            <person name="Medina S."/>
            <person name="Paddock L."/>
            <person name="Mostad J."/>
        </authorList>
    </citation>
    <scope>NUCLEOTIDE SEQUENCE [LARGE SCALE GENOMIC DNA]</scope>
    <source>
        <strain evidence="1 2">DFI.9.90</strain>
    </source>
</reference>
<proteinExistence type="predicted"/>